<feature type="transmembrane region" description="Helical" evidence="1">
    <location>
        <begin position="93"/>
        <end position="123"/>
    </location>
</feature>
<accession>A0A8D8G6P4</accession>
<dbReference type="AlphaFoldDB" id="A0A8D8G6P4"/>
<keyword evidence="1" id="KW-0812">Transmembrane</keyword>
<evidence type="ECO:0000256" key="1">
    <source>
        <dbReference type="SAM" id="Phobius"/>
    </source>
</evidence>
<keyword evidence="1" id="KW-1133">Transmembrane helix</keyword>
<keyword evidence="1" id="KW-0472">Membrane</keyword>
<proteinExistence type="predicted"/>
<dbReference type="EMBL" id="HBUE01135831">
    <property type="protein sequence ID" value="CAG6498477.1"/>
    <property type="molecule type" value="Transcribed_RNA"/>
</dbReference>
<protein>
    <submittedName>
        <fullName evidence="2">(northern house mosquito) hypothetical protein</fullName>
    </submittedName>
</protein>
<reference evidence="2" key="1">
    <citation type="submission" date="2021-05" db="EMBL/GenBank/DDBJ databases">
        <authorList>
            <person name="Alioto T."/>
            <person name="Alioto T."/>
            <person name="Gomez Garrido J."/>
        </authorList>
    </citation>
    <scope>NUCLEOTIDE SEQUENCE</scope>
</reference>
<sequence length="130" mass="15249">MAFCCTRMMKILRFLVAPILEVWFSLRTLSFATQFSKREDIVAYCCVIKCKRMCRTGMMVIVLCYLFSWNRSLYCVLHTCCLRVPNWKKTRRFCWCISFCSFGRLLALFSLVPFCVLICALFGSEPSKNI</sequence>
<organism evidence="2">
    <name type="scientific">Culex pipiens</name>
    <name type="common">House mosquito</name>
    <dbReference type="NCBI Taxonomy" id="7175"/>
    <lineage>
        <taxon>Eukaryota</taxon>
        <taxon>Metazoa</taxon>
        <taxon>Ecdysozoa</taxon>
        <taxon>Arthropoda</taxon>
        <taxon>Hexapoda</taxon>
        <taxon>Insecta</taxon>
        <taxon>Pterygota</taxon>
        <taxon>Neoptera</taxon>
        <taxon>Endopterygota</taxon>
        <taxon>Diptera</taxon>
        <taxon>Nematocera</taxon>
        <taxon>Culicoidea</taxon>
        <taxon>Culicidae</taxon>
        <taxon>Culicinae</taxon>
        <taxon>Culicini</taxon>
        <taxon>Culex</taxon>
        <taxon>Culex</taxon>
    </lineage>
</organism>
<name>A0A8D8G6P4_CULPI</name>
<evidence type="ECO:0000313" key="2">
    <source>
        <dbReference type="EMBL" id="CAG6498477.1"/>
    </source>
</evidence>